<keyword evidence="3" id="KW-1185">Reference proteome</keyword>
<sequence>MSGSSLGVTSQVFLELSRGVCSGQDLRVACLDPLQETEALKQLPDAAGAASAAVCPSWMEMYGDAYLAPPP</sequence>
<dbReference type="VEuPathDB" id="VectorBase:ISCW010777"/>
<dbReference type="EMBL" id="ABJB010386311">
    <property type="status" value="NOT_ANNOTATED_CDS"/>
    <property type="molecule type" value="Genomic_DNA"/>
</dbReference>
<dbReference type="VEuPathDB" id="VectorBase:ISCI010777"/>
<evidence type="ECO:0000313" key="1">
    <source>
        <dbReference type="EMBL" id="EEC14733.1"/>
    </source>
</evidence>
<dbReference type="EMBL" id="DS873540">
    <property type="protein sequence ID" value="EEC14733.1"/>
    <property type="molecule type" value="Genomic_DNA"/>
</dbReference>
<gene>
    <name evidence="1" type="ORF">IscW_ISCW010777</name>
</gene>
<dbReference type="HOGENOM" id="CLU_2742886_0_0_1"/>
<dbReference type="EMBL" id="ABJB010790857">
    <property type="status" value="NOT_ANNOTATED_CDS"/>
    <property type="molecule type" value="Genomic_DNA"/>
</dbReference>
<reference evidence="2" key="2">
    <citation type="submission" date="2020-05" db="UniProtKB">
        <authorList>
            <consortium name="EnsemblMetazoa"/>
        </authorList>
    </citation>
    <scope>IDENTIFICATION</scope>
    <source>
        <strain evidence="2">wikel</strain>
    </source>
</reference>
<name>B7Q7B1_IXOSC</name>
<protein>
    <submittedName>
        <fullName evidence="1 2">Uncharacterized protein</fullName>
    </submittedName>
</protein>
<organism>
    <name type="scientific">Ixodes scapularis</name>
    <name type="common">Black-legged tick</name>
    <name type="synonym">Deer tick</name>
    <dbReference type="NCBI Taxonomy" id="6945"/>
    <lineage>
        <taxon>Eukaryota</taxon>
        <taxon>Metazoa</taxon>
        <taxon>Ecdysozoa</taxon>
        <taxon>Arthropoda</taxon>
        <taxon>Chelicerata</taxon>
        <taxon>Arachnida</taxon>
        <taxon>Acari</taxon>
        <taxon>Parasitiformes</taxon>
        <taxon>Ixodida</taxon>
        <taxon>Ixodoidea</taxon>
        <taxon>Ixodidae</taxon>
        <taxon>Ixodinae</taxon>
        <taxon>Ixodes</taxon>
    </lineage>
</organism>
<evidence type="ECO:0000313" key="3">
    <source>
        <dbReference type="Proteomes" id="UP000001555"/>
    </source>
</evidence>
<evidence type="ECO:0000313" key="2">
    <source>
        <dbReference type="EnsemblMetazoa" id="ISCW010777-PA"/>
    </source>
</evidence>
<dbReference type="PaxDb" id="6945-B7Q7B1"/>
<proteinExistence type="predicted"/>
<dbReference type="EnsemblMetazoa" id="ISCW010777-RA">
    <property type="protein sequence ID" value="ISCW010777-PA"/>
    <property type="gene ID" value="ISCW010777"/>
</dbReference>
<accession>B7Q7B1</accession>
<reference evidence="1 3" key="1">
    <citation type="submission" date="2008-03" db="EMBL/GenBank/DDBJ databases">
        <title>Annotation of Ixodes scapularis.</title>
        <authorList>
            <consortium name="Ixodes scapularis Genome Project Consortium"/>
            <person name="Caler E."/>
            <person name="Hannick L.I."/>
            <person name="Bidwell S."/>
            <person name="Joardar V."/>
            <person name="Thiagarajan M."/>
            <person name="Amedeo P."/>
            <person name="Galinsky K.J."/>
            <person name="Schobel S."/>
            <person name="Inman J."/>
            <person name="Hostetler J."/>
            <person name="Miller J."/>
            <person name="Hammond M."/>
            <person name="Megy K."/>
            <person name="Lawson D."/>
            <person name="Kodira C."/>
            <person name="Sutton G."/>
            <person name="Meyer J."/>
            <person name="Hill C.A."/>
            <person name="Birren B."/>
            <person name="Nene V."/>
            <person name="Collins F."/>
            <person name="Alarcon-Chaidez F."/>
            <person name="Wikel S."/>
            <person name="Strausberg R."/>
        </authorList>
    </citation>
    <scope>NUCLEOTIDE SEQUENCE [LARGE SCALE GENOMIC DNA]</scope>
    <source>
        <strain evidence="3">Wikel</strain>
        <strain evidence="1">Wikel colony</strain>
    </source>
</reference>
<dbReference type="Proteomes" id="UP000001555">
    <property type="component" value="Unassembled WGS sequence"/>
</dbReference>
<dbReference type="InParanoid" id="B7Q7B1"/>
<dbReference type="AlphaFoldDB" id="B7Q7B1"/>